<keyword evidence="3" id="KW-1185">Reference proteome</keyword>
<feature type="region of interest" description="Disordered" evidence="1">
    <location>
        <begin position="64"/>
        <end position="84"/>
    </location>
</feature>
<dbReference type="AlphaFoldDB" id="A0A3D8S286"/>
<feature type="region of interest" description="Disordered" evidence="1">
    <location>
        <begin position="1"/>
        <end position="29"/>
    </location>
</feature>
<evidence type="ECO:0000313" key="3">
    <source>
        <dbReference type="Proteomes" id="UP000256328"/>
    </source>
</evidence>
<proteinExistence type="predicted"/>
<dbReference type="Proteomes" id="UP000256328">
    <property type="component" value="Unassembled WGS sequence"/>
</dbReference>
<organism evidence="2 3">
    <name type="scientific">Coleophoma crateriformis</name>
    <dbReference type="NCBI Taxonomy" id="565419"/>
    <lineage>
        <taxon>Eukaryota</taxon>
        <taxon>Fungi</taxon>
        <taxon>Dikarya</taxon>
        <taxon>Ascomycota</taxon>
        <taxon>Pezizomycotina</taxon>
        <taxon>Leotiomycetes</taxon>
        <taxon>Helotiales</taxon>
        <taxon>Dermateaceae</taxon>
        <taxon>Coleophoma</taxon>
    </lineage>
</organism>
<evidence type="ECO:0000313" key="2">
    <source>
        <dbReference type="EMBL" id="RDW80389.1"/>
    </source>
</evidence>
<gene>
    <name evidence="2" type="ORF">BP5796_05087</name>
</gene>
<evidence type="ECO:0000256" key="1">
    <source>
        <dbReference type="SAM" id="MobiDB-lite"/>
    </source>
</evidence>
<feature type="compositionally biased region" description="Low complexity" evidence="1">
    <location>
        <begin position="14"/>
        <end position="23"/>
    </location>
</feature>
<protein>
    <submittedName>
        <fullName evidence="2">Uncharacterized protein</fullName>
    </submittedName>
</protein>
<accession>A0A3D8S286</accession>
<reference evidence="2 3" key="1">
    <citation type="journal article" date="2018" name="IMA Fungus">
        <title>IMA Genome-F 9: Draft genome sequence of Annulohypoxylon stygium, Aspergillus mulundensis, Berkeleyomyces basicola (syn. Thielaviopsis basicola), Ceratocystis smalleyi, two Cercospora beticola strains, Coleophoma cylindrospora, Fusarium fracticaudum, Phialophora cf. hyalina, and Morchella septimelata.</title>
        <authorList>
            <person name="Wingfield B.D."/>
            <person name="Bills G.F."/>
            <person name="Dong Y."/>
            <person name="Huang W."/>
            <person name="Nel W.J."/>
            <person name="Swalarsk-Parry B.S."/>
            <person name="Vaghefi N."/>
            <person name="Wilken P.M."/>
            <person name="An Z."/>
            <person name="de Beer Z.W."/>
            <person name="De Vos L."/>
            <person name="Chen L."/>
            <person name="Duong T.A."/>
            <person name="Gao Y."/>
            <person name="Hammerbacher A."/>
            <person name="Kikkert J.R."/>
            <person name="Li Y."/>
            <person name="Li H."/>
            <person name="Li K."/>
            <person name="Li Q."/>
            <person name="Liu X."/>
            <person name="Ma X."/>
            <person name="Naidoo K."/>
            <person name="Pethybridge S.J."/>
            <person name="Sun J."/>
            <person name="Steenkamp E.T."/>
            <person name="van der Nest M.A."/>
            <person name="van Wyk S."/>
            <person name="Wingfield M.J."/>
            <person name="Xiong C."/>
            <person name="Yue Q."/>
            <person name="Zhang X."/>
        </authorList>
    </citation>
    <scope>NUCLEOTIDE SEQUENCE [LARGE SCALE GENOMIC DNA]</scope>
    <source>
        <strain evidence="2 3">BP5796</strain>
    </source>
</reference>
<sequence>MYYDDTRSPPRRPPAGSAAGVPSIQNSGFDLDSRSRVVKHNAKHAQMLGAGAWDLLLQNRKTTTTEVRQEQLQGSSQGGTRRGS</sequence>
<comment type="caution">
    <text evidence="2">The sequence shown here is derived from an EMBL/GenBank/DDBJ whole genome shotgun (WGS) entry which is preliminary data.</text>
</comment>
<dbReference type="EMBL" id="PDLN01000007">
    <property type="protein sequence ID" value="RDW80389.1"/>
    <property type="molecule type" value="Genomic_DNA"/>
</dbReference>
<name>A0A3D8S286_9HELO</name>